<sequence>MNYQNKAVLSSSFVKIDFIKVTNESVNYIKDFRVYQICQPELTKCFKIPYGTDWCS</sequence>
<accession>A0A2N8ZJR6</accession>
<organism evidence="1 2">
    <name type="scientific">Vibrio tapetis subsp. tapetis</name>
    <dbReference type="NCBI Taxonomy" id="1671868"/>
    <lineage>
        <taxon>Bacteria</taxon>
        <taxon>Pseudomonadati</taxon>
        <taxon>Pseudomonadota</taxon>
        <taxon>Gammaproteobacteria</taxon>
        <taxon>Vibrionales</taxon>
        <taxon>Vibrionaceae</taxon>
        <taxon>Vibrio</taxon>
    </lineage>
</organism>
<protein>
    <submittedName>
        <fullName evidence="1">Uncharacterized protein</fullName>
    </submittedName>
</protein>
<dbReference type="EMBL" id="LT960612">
    <property type="protein sequence ID" value="SON52154.1"/>
    <property type="molecule type" value="Genomic_DNA"/>
</dbReference>
<name>A0A2N8ZJR6_9VIBR</name>
<reference evidence="1 2" key="1">
    <citation type="submission" date="2017-10" db="EMBL/GenBank/DDBJ databases">
        <authorList>
            <person name="Banno H."/>
            <person name="Chua N.-H."/>
        </authorList>
    </citation>
    <scope>NUCLEOTIDE SEQUENCE [LARGE SCALE GENOMIC DNA]</scope>
    <source>
        <strain evidence="1">Vibrio tapetis CECT4600</strain>
    </source>
</reference>
<dbReference type="KEGG" id="vta:B0543"/>
<proteinExistence type="predicted"/>
<dbReference type="Proteomes" id="UP000235828">
    <property type="component" value="Chromosome B"/>
</dbReference>
<gene>
    <name evidence="1" type="ORF">VTAP4600_B0543</name>
</gene>
<dbReference type="AlphaFoldDB" id="A0A2N8ZJR6"/>
<evidence type="ECO:0000313" key="2">
    <source>
        <dbReference type="Proteomes" id="UP000235828"/>
    </source>
</evidence>
<evidence type="ECO:0000313" key="1">
    <source>
        <dbReference type="EMBL" id="SON52154.1"/>
    </source>
</evidence>
<keyword evidence="2" id="KW-1185">Reference proteome</keyword>